<organism evidence="1">
    <name type="scientific">Anguilla anguilla</name>
    <name type="common">European freshwater eel</name>
    <name type="synonym">Muraena anguilla</name>
    <dbReference type="NCBI Taxonomy" id="7936"/>
    <lineage>
        <taxon>Eukaryota</taxon>
        <taxon>Metazoa</taxon>
        <taxon>Chordata</taxon>
        <taxon>Craniata</taxon>
        <taxon>Vertebrata</taxon>
        <taxon>Euteleostomi</taxon>
        <taxon>Actinopterygii</taxon>
        <taxon>Neopterygii</taxon>
        <taxon>Teleostei</taxon>
        <taxon>Anguilliformes</taxon>
        <taxon>Anguillidae</taxon>
        <taxon>Anguilla</taxon>
    </lineage>
</organism>
<evidence type="ECO:0000313" key="1">
    <source>
        <dbReference type="EMBL" id="JAH27035.1"/>
    </source>
</evidence>
<dbReference type="EMBL" id="GBXM01081542">
    <property type="protein sequence ID" value="JAH27035.1"/>
    <property type="molecule type" value="Transcribed_RNA"/>
</dbReference>
<dbReference type="AlphaFoldDB" id="A0A0E9REY1"/>
<accession>A0A0E9REY1</accession>
<name>A0A0E9REY1_ANGAN</name>
<proteinExistence type="predicted"/>
<reference evidence="1" key="1">
    <citation type="submission" date="2014-11" db="EMBL/GenBank/DDBJ databases">
        <authorList>
            <person name="Amaro Gonzalez C."/>
        </authorList>
    </citation>
    <scope>NUCLEOTIDE SEQUENCE</scope>
</reference>
<sequence length="45" mass="5248">MHTDCTKEKSSWHWLPNPRVLLEGKVTENQCKVILSIHPCKHPLL</sequence>
<reference evidence="1" key="2">
    <citation type="journal article" date="2015" name="Fish Shellfish Immunol.">
        <title>Early steps in the European eel (Anguilla anguilla)-Vibrio vulnificus interaction in the gills: Role of the RtxA13 toxin.</title>
        <authorList>
            <person name="Callol A."/>
            <person name="Pajuelo D."/>
            <person name="Ebbesson L."/>
            <person name="Teles M."/>
            <person name="MacKenzie S."/>
            <person name="Amaro C."/>
        </authorList>
    </citation>
    <scope>NUCLEOTIDE SEQUENCE</scope>
</reference>
<protein>
    <submittedName>
        <fullName evidence="1">Uncharacterized protein</fullName>
    </submittedName>
</protein>